<feature type="region of interest" description="Disordered" evidence="1">
    <location>
        <begin position="1"/>
        <end position="125"/>
    </location>
</feature>
<evidence type="ECO:0000313" key="3">
    <source>
        <dbReference type="Proteomes" id="UP000002296"/>
    </source>
</evidence>
<accession>Q4E1F1</accession>
<dbReference type="KEGG" id="tcr:508139.120"/>
<feature type="compositionally biased region" description="Pro residues" evidence="1">
    <location>
        <begin position="20"/>
        <end position="32"/>
    </location>
</feature>
<dbReference type="AlphaFoldDB" id="Q4E1F1"/>
<organism evidence="2 3">
    <name type="scientific">Trypanosoma cruzi (strain CL Brener)</name>
    <dbReference type="NCBI Taxonomy" id="353153"/>
    <lineage>
        <taxon>Eukaryota</taxon>
        <taxon>Discoba</taxon>
        <taxon>Euglenozoa</taxon>
        <taxon>Kinetoplastea</taxon>
        <taxon>Metakinetoplastina</taxon>
        <taxon>Trypanosomatida</taxon>
        <taxon>Trypanosomatidae</taxon>
        <taxon>Trypanosoma</taxon>
        <taxon>Schizotrypanum</taxon>
    </lineage>
</organism>
<sequence>MSEDQREGVAAGGKHAAPQLPAPRAPTTPPPETAEAAAGKLPKKSQNLRGESAAELSKPAAPAKEAGQVTHNAPRAQESLPPKAPGQPQNKKRRSDILAQEEALAGWSPCTAQQPDVLASRLHTQ</sequence>
<dbReference type="RefSeq" id="XP_820449.1">
    <property type="nucleotide sequence ID" value="XM_815356.1"/>
</dbReference>
<gene>
    <name evidence="2" type="ORF">Tc00.1047053508139.120</name>
</gene>
<reference evidence="2 3" key="1">
    <citation type="journal article" date="2005" name="Science">
        <title>The genome sequence of Trypanosoma cruzi, etiologic agent of Chagas disease.</title>
        <authorList>
            <person name="El-Sayed N.M."/>
            <person name="Myler P.J."/>
            <person name="Bartholomeu D.C."/>
            <person name="Nilsson D."/>
            <person name="Aggarwal G."/>
            <person name="Tran A.N."/>
            <person name="Ghedin E."/>
            <person name="Worthey E.A."/>
            <person name="Delcher A.L."/>
            <person name="Blandin G."/>
            <person name="Westenberger S.J."/>
            <person name="Caler E."/>
            <person name="Cerqueira G.C."/>
            <person name="Branche C."/>
            <person name="Haas B."/>
            <person name="Anupama A."/>
            <person name="Arner E."/>
            <person name="Aslund L."/>
            <person name="Attipoe P."/>
            <person name="Bontempi E."/>
            <person name="Bringaud F."/>
            <person name="Burton P."/>
            <person name="Cadag E."/>
            <person name="Campbell D.A."/>
            <person name="Carrington M."/>
            <person name="Crabtree J."/>
            <person name="Darban H."/>
            <person name="da Silveira J.F."/>
            <person name="de Jong P."/>
            <person name="Edwards K."/>
            <person name="Englund P.T."/>
            <person name="Fazelina G."/>
            <person name="Feldblyum T."/>
            <person name="Ferella M."/>
            <person name="Frasch A.C."/>
            <person name="Gull K."/>
            <person name="Horn D."/>
            <person name="Hou L."/>
            <person name="Huang Y."/>
            <person name="Kindlund E."/>
            <person name="Klingbeil M."/>
            <person name="Kluge S."/>
            <person name="Koo H."/>
            <person name="Lacerda D."/>
            <person name="Levin M.J."/>
            <person name="Lorenzi H."/>
            <person name="Louie T."/>
            <person name="Machado C.R."/>
            <person name="McCulloch R."/>
            <person name="McKenna A."/>
            <person name="Mizuno Y."/>
            <person name="Mottram J.C."/>
            <person name="Nelson S."/>
            <person name="Ochaya S."/>
            <person name="Osoegawa K."/>
            <person name="Pai G."/>
            <person name="Parsons M."/>
            <person name="Pentony M."/>
            <person name="Pettersson U."/>
            <person name="Pop M."/>
            <person name="Ramirez J.L."/>
            <person name="Rinta J."/>
            <person name="Robertson L."/>
            <person name="Salzberg S.L."/>
            <person name="Sanchez D.O."/>
            <person name="Seyler A."/>
            <person name="Sharma R."/>
            <person name="Shetty J."/>
            <person name="Simpson A.J."/>
            <person name="Sisk E."/>
            <person name="Tammi M.T."/>
            <person name="Tarleton R."/>
            <person name="Teixeira S."/>
            <person name="Van Aken S."/>
            <person name="Vogt C."/>
            <person name="Ward P.N."/>
            <person name="Wickstead B."/>
            <person name="Wortman J."/>
            <person name="White O."/>
            <person name="Fraser C.M."/>
            <person name="Stuart K.D."/>
            <person name="Andersson B."/>
        </authorList>
    </citation>
    <scope>NUCLEOTIDE SEQUENCE [LARGE SCALE GENOMIC DNA]</scope>
    <source>
        <strain evidence="2 3">CL Brener</strain>
    </source>
</reference>
<dbReference type="GeneID" id="3553127"/>
<proteinExistence type="predicted"/>
<name>Q4E1F1_TRYCC</name>
<keyword evidence="3" id="KW-1185">Reference proteome</keyword>
<protein>
    <submittedName>
        <fullName evidence="2">Uncharacterized protein</fullName>
    </submittedName>
</protein>
<comment type="caution">
    <text evidence="2">The sequence shown here is derived from an EMBL/GenBank/DDBJ whole genome shotgun (WGS) entry which is preliminary data.</text>
</comment>
<evidence type="ECO:0000256" key="1">
    <source>
        <dbReference type="SAM" id="MobiDB-lite"/>
    </source>
</evidence>
<dbReference type="InParanoid" id="Q4E1F1"/>
<dbReference type="EMBL" id="AAHK01000049">
    <property type="protein sequence ID" value="EAN98598.1"/>
    <property type="molecule type" value="Genomic_DNA"/>
</dbReference>
<dbReference type="PaxDb" id="353153-Q4E1F1"/>
<dbReference type="Proteomes" id="UP000002296">
    <property type="component" value="Unassembled WGS sequence"/>
</dbReference>
<evidence type="ECO:0000313" key="2">
    <source>
        <dbReference type="EMBL" id="EAN98598.1"/>
    </source>
</evidence>